<dbReference type="InterPro" id="IPR013149">
    <property type="entry name" value="ADH-like_C"/>
</dbReference>
<evidence type="ECO:0000256" key="2">
    <source>
        <dbReference type="ARBA" id="ARBA00022553"/>
    </source>
</evidence>
<dbReference type="SUPFAM" id="SSF52151">
    <property type="entry name" value="FabD/lysophospholipase-like"/>
    <property type="match status" value="1"/>
</dbReference>
<dbReference type="Proteomes" id="UP001201262">
    <property type="component" value="Unassembled WGS sequence"/>
</dbReference>
<dbReference type="GO" id="GO:0004312">
    <property type="term" value="F:fatty acid synthase activity"/>
    <property type="evidence" value="ECO:0007669"/>
    <property type="project" value="TreeGrafter"/>
</dbReference>
<dbReference type="SUPFAM" id="SSF53901">
    <property type="entry name" value="Thiolase-like"/>
    <property type="match status" value="1"/>
</dbReference>
<dbReference type="GO" id="GO:0006633">
    <property type="term" value="P:fatty acid biosynthetic process"/>
    <property type="evidence" value="ECO:0007669"/>
    <property type="project" value="InterPro"/>
</dbReference>
<gene>
    <name evidence="13" type="ORF">BGW36DRAFT_428643</name>
</gene>
<keyword evidence="9" id="KW-0862">Zinc</keyword>
<dbReference type="PANTHER" id="PTHR43775:SF29">
    <property type="entry name" value="ASPERFURANONE POLYKETIDE SYNTHASE AFOG-RELATED"/>
    <property type="match status" value="1"/>
</dbReference>
<evidence type="ECO:0000256" key="1">
    <source>
        <dbReference type="ARBA" id="ARBA00022450"/>
    </source>
</evidence>
<evidence type="ECO:0000256" key="7">
    <source>
        <dbReference type="ARBA" id="ARBA00023315"/>
    </source>
</evidence>
<dbReference type="InterPro" id="IPR016035">
    <property type="entry name" value="Acyl_Trfase/lysoPLipase"/>
</dbReference>
<evidence type="ECO:0000256" key="9">
    <source>
        <dbReference type="RuleBase" id="RU361277"/>
    </source>
</evidence>
<dbReference type="Gene3D" id="1.10.1200.10">
    <property type="entry name" value="ACP-like"/>
    <property type="match status" value="1"/>
</dbReference>
<keyword evidence="4" id="KW-0521">NADP</keyword>
<dbReference type="GO" id="GO:0031177">
    <property type="term" value="F:phosphopantetheine binding"/>
    <property type="evidence" value="ECO:0007669"/>
    <property type="project" value="InterPro"/>
</dbReference>
<dbReference type="PROSITE" id="PS50075">
    <property type="entry name" value="CARRIER"/>
    <property type="match status" value="1"/>
</dbReference>
<dbReference type="Pfam" id="PF00107">
    <property type="entry name" value="ADH_zinc_N"/>
    <property type="match status" value="1"/>
</dbReference>
<dbReference type="GO" id="GO:0016491">
    <property type="term" value="F:oxidoreductase activity"/>
    <property type="evidence" value="ECO:0007669"/>
    <property type="project" value="UniProtKB-KW"/>
</dbReference>
<dbReference type="FunFam" id="3.40.50.720:FF:000209">
    <property type="entry name" value="Polyketide synthase Pks12"/>
    <property type="match status" value="1"/>
</dbReference>
<dbReference type="SMART" id="SM00829">
    <property type="entry name" value="PKS_ER"/>
    <property type="match status" value="1"/>
</dbReference>
<dbReference type="InterPro" id="IPR016036">
    <property type="entry name" value="Malonyl_transacylase_ACP-bd"/>
</dbReference>
<dbReference type="SUPFAM" id="SSF51735">
    <property type="entry name" value="NAD(P)-binding Rossmann-fold domains"/>
    <property type="match status" value="2"/>
</dbReference>
<dbReference type="InterPro" id="IPR020807">
    <property type="entry name" value="PKS_DH"/>
</dbReference>
<organism evidence="13 14">
    <name type="scientific">Talaromyces proteolyticus</name>
    <dbReference type="NCBI Taxonomy" id="1131652"/>
    <lineage>
        <taxon>Eukaryota</taxon>
        <taxon>Fungi</taxon>
        <taxon>Dikarya</taxon>
        <taxon>Ascomycota</taxon>
        <taxon>Pezizomycotina</taxon>
        <taxon>Eurotiomycetes</taxon>
        <taxon>Eurotiomycetidae</taxon>
        <taxon>Eurotiales</taxon>
        <taxon>Trichocomaceae</taxon>
        <taxon>Talaromyces</taxon>
        <taxon>Talaromyces sect. Bacilispori</taxon>
    </lineage>
</organism>
<feature type="region of interest" description="N-terminal hotdog fold" evidence="8">
    <location>
        <begin position="937"/>
        <end position="1075"/>
    </location>
</feature>
<feature type="domain" description="Carrier" evidence="10">
    <location>
        <begin position="2483"/>
        <end position="2560"/>
    </location>
</feature>
<dbReference type="InterPro" id="IPR011032">
    <property type="entry name" value="GroES-like_sf"/>
</dbReference>
<dbReference type="InterPro" id="IPR009081">
    <property type="entry name" value="PP-bd_ACP"/>
</dbReference>
<dbReference type="InterPro" id="IPR057326">
    <property type="entry name" value="KR_dom"/>
</dbReference>
<dbReference type="CDD" id="cd02440">
    <property type="entry name" value="AdoMet_MTases"/>
    <property type="match status" value="1"/>
</dbReference>
<keyword evidence="1" id="KW-0596">Phosphopantetheine</keyword>
<evidence type="ECO:0000256" key="5">
    <source>
        <dbReference type="ARBA" id="ARBA00023002"/>
    </source>
</evidence>
<dbReference type="InterPro" id="IPR016039">
    <property type="entry name" value="Thiolase-like"/>
</dbReference>
<dbReference type="InterPro" id="IPR029063">
    <property type="entry name" value="SAM-dependent_MTases_sf"/>
</dbReference>
<protein>
    <recommendedName>
        <fullName evidence="15">Polyketide synthase</fullName>
    </recommendedName>
</protein>
<dbReference type="CDD" id="cd05195">
    <property type="entry name" value="enoyl_red"/>
    <property type="match status" value="1"/>
</dbReference>
<dbReference type="GeneID" id="70250871"/>
<keyword evidence="2" id="KW-0597">Phosphoprotein</keyword>
<dbReference type="SUPFAM" id="SSF50129">
    <property type="entry name" value="GroES-like"/>
    <property type="match status" value="1"/>
</dbReference>
<evidence type="ECO:0000259" key="10">
    <source>
        <dbReference type="PROSITE" id="PS50075"/>
    </source>
</evidence>
<dbReference type="SMART" id="SM00827">
    <property type="entry name" value="PKS_AT"/>
    <property type="match status" value="1"/>
</dbReference>
<evidence type="ECO:0000256" key="8">
    <source>
        <dbReference type="PROSITE-ProRule" id="PRU01363"/>
    </source>
</evidence>
<name>A0AAD4KQF7_9EURO</name>
<dbReference type="Gene3D" id="3.10.129.110">
    <property type="entry name" value="Polyketide synthase dehydratase"/>
    <property type="match status" value="1"/>
</dbReference>
<dbReference type="Pfam" id="PF02801">
    <property type="entry name" value="Ketoacyl-synt_C"/>
    <property type="match status" value="1"/>
</dbReference>
<dbReference type="PROSITE" id="PS52019">
    <property type="entry name" value="PKS_MFAS_DH"/>
    <property type="match status" value="1"/>
</dbReference>
<dbReference type="Pfam" id="PF16197">
    <property type="entry name" value="KAsynt_C_assoc"/>
    <property type="match status" value="1"/>
</dbReference>
<dbReference type="Pfam" id="PF21089">
    <property type="entry name" value="PKS_DH_N"/>
    <property type="match status" value="1"/>
</dbReference>
<dbReference type="InterPro" id="IPR049551">
    <property type="entry name" value="PKS_DH_C"/>
</dbReference>
<dbReference type="SMART" id="SM00825">
    <property type="entry name" value="PKS_KS"/>
    <property type="match status" value="1"/>
</dbReference>
<dbReference type="SUPFAM" id="SSF47336">
    <property type="entry name" value="ACP-like"/>
    <property type="match status" value="1"/>
</dbReference>
<keyword evidence="9" id="KW-0479">Metal-binding</keyword>
<evidence type="ECO:0000313" key="13">
    <source>
        <dbReference type="EMBL" id="KAH8696648.1"/>
    </source>
</evidence>
<evidence type="ECO:0000259" key="11">
    <source>
        <dbReference type="PROSITE" id="PS52004"/>
    </source>
</evidence>
<feature type="domain" description="PKS/mFAS DH" evidence="12">
    <location>
        <begin position="937"/>
        <end position="1259"/>
    </location>
</feature>
<dbReference type="Gene3D" id="3.40.50.720">
    <property type="entry name" value="NAD(P)-binding Rossmann-like Domain"/>
    <property type="match status" value="1"/>
</dbReference>
<evidence type="ECO:0000256" key="6">
    <source>
        <dbReference type="ARBA" id="ARBA00023268"/>
    </source>
</evidence>
<dbReference type="PROSITE" id="PS00606">
    <property type="entry name" value="KS3_1"/>
    <property type="match status" value="1"/>
</dbReference>
<dbReference type="InterPro" id="IPR032821">
    <property type="entry name" value="PKS_assoc"/>
</dbReference>
<dbReference type="Pfam" id="PF00109">
    <property type="entry name" value="ketoacyl-synt"/>
    <property type="match status" value="1"/>
</dbReference>
<dbReference type="Pfam" id="PF00698">
    <property type="entry name" value="Acyl_transf_1"/>
    <property type="match status" value="1"/>
</dbReference>
<dbReference type="Gene3D" id="3.40.47.10">
    <property type="match status" value="1"/>
</dbReference>
<dbReference type="InterPro" id="IPR036736">
    <property type="entry name" value="ACP-like_sf"/>
</dbReference>
<keyword evidence="7" id="KW-0012">Acyltransferase</keyword>
<reference evidence="13" key="1">
    <citation type="submission" date="2021-12" db="EMBL/GenBank/DDBJ databases">
        <title>Convergent genome expansion in fungi linked to evolution of root-endophyte symbiosis.</title>
        <authorList>
            <consortium name="DOE Joint Genome Institute"/>
            <person name="Ke Y.-H."/>
            <person name="Bonito G."/>
            <person name="Liao H.-L."/>
            <person name="Looney B."/>
            <person name="Rojas-Flechas A."/>
            <person name="Nash J."/>
            <person name="Hameed K."/>
            <person name="Schadt C."/>
            <person name="Martin F."/>
            <person name="Crous P.W."/>
            <person name="Miettinen O."/>
            <person name="Magnuson J.K."/>
            <person name="Labbe J."/>
            <person name="Jacobson D."/>
            <person name="Doktycz M.J."/>
            <person name="Veneault-Fourrey C."/>
            <person name="Kuo A."/>
            <person name="Mondo S."/>
            <person name="Calhoun S."/>
            <person name="Riley R."/>
            <person name="Ohm R."/>
            <person name="LaButti K."/>
            <person name="Andreopoulos B."/>
            <person name="Pangilinan J."/>
            <person name="Nolan M."/>
            <person name="Tritt A."/>
            <person name="Clum A."/>
            <person name="Lipzen A."/>
            <person name="Daum C."/>
            <person name="Barry K."/>
            <person name="Grigoriev I.V."/>
            <person name="Vilgalys R."/>
        </authorList>
    </citation>
    <scope>NUCLEOTIDE SEQUENCE</scope>
    <source>
        <strain evidence="13">PMI_201</strain>
    </source>
</reference>
<dbReference type="InterPro" id="IPR006162">
    <property type="entry name" value="Ppantetheine_attach_site"/>
</dbReference>
<dbReference type="Pfam" id="PF23297">
    <property type="entry name" value="ACP_SdgA_C"/>
    <property type="match status" value="1"/>
</dbReference>
<dbReference type="EMBL" id="JAJTJA010000007">
    <property type="protein sequence ID" value="KAH8696648.1"/>
    <property type="molecule type" value="Genomic_DNA"/>
</dbReference>
<dbReference type="InterPro" id="IPR013154">
    <property type="entry name" value="ADH-like_N"/>
</dbReference>
<feature type="region of interest" description="C-terminal hotdog fold" evidence="8">
    <location>
        <begin position="1104"/>
        <end position="1259"/>
    </location>
</feature>
<dbReference type="InterPro" id="IPR018201">
    <property type="entry name" value="Ketoacyl_synth_AS"/>
</dbReference>
<dbReference type="InterPro" id="IPR020841">
    <property type="entry name" value="PKS_Beta-ketoAc_synthase_dom"/>
</dbReference>
<dbReference type="SMART" id="SM00826">
    <property type="entry name" value="PKS_DH"/>
    <property type="match status" value="1"/>
</dbReference>
<dbReference type="GO" id="GO:0044550">
    <property type="term" value="P:secondary metabolite biosynthetic process"/>
    <property type="evidence" value="ECO:0007669"/>
    <property type="project" value="UniProtKB-ARBA"/>
</dbReference>
<dbReference type="InterPro" id="IPR002364">
    <property type="entry name" value="Quin_OxRdtase/zeta-crystal_CS"/>
</dbReference>
<dbReference type="GO" id="GO:0004315">
    <property type="term" value="F:3-oxoacyl-[acyl-carrier-protein] synthase activity"/>
    <property type="evidence" value="ECO:0007669"/>
    <property type="project" value="InterPro"/>
</dbReference>
<dbReference type="InterPro" id="IPR013217">
    <property type="entry name" value="Methyltransf_12"/>
</dbReference>
<evidence type="ECO:0000313" key="14">
    <source>
        <dbReference type="Proteomes" id="UP001201262"/>
    </source>
</evidence>
<evidence type="ECO:0000256" key="4">
    <source>
        <dbReference type="ARBA" id="ARBA00022857"/>
    </source>
</evidence>
<dbReference type="PROSITE" id="PS52004">
    <property type="entry name" value="KS3_2"/>
    <property type="match status" value="1"/>
</dbReference>
<dbReference type="Gene3D" id="3.40.366.10">
    <property type="entry name" value="Malonyl-Coenzyme A Acyl Carrier Protein, domain 2"/>
    <property type="match status" value="1"/>
</dbReference>
<dbReference type="InterPro" id="IPR049900">
    <property type="entry name" value="PKS_mFAS_DH"/>
</dbReference>
<dbReference type="InterPro" id="IPR001227">
    <property type="entry name" value="Ac_transferase_dom_sf"/>
</dbReference>
<evidence type="ECO:0008006" key="15">
    <source>
        <dbReference type="Google" id="ProtNLM"/>
    </source>
</evidence>
<dbReference type="GO" id="GO:1901336">
    <property type="term" value="P:lactone biosynthetic process"/>
    <property type="evidence" value="ECO:0007669"/>
    <property type="project" value="UniProtKB-ARBA"/>
</dbReference>
<dbReference type="InterPro" id="IPR020806">
    <property type="entry name" value="PKS_PP-bd"/>
</dbReference>
<comment type="caution">
    <text evidence="13">The sequence shown here is derived from an EMBL/GenBank/DDBJ whole genome shotgun (WGS) entry which is preliminary data.</text>
</comment>
<keyword evidence="14" id="KW-1185">Reference proteome</keyword>
<dbReference type="Gene3D" id="3.40.50.150">
    <property type="entry name" value="Vaccinia Virus protein VP39"/>
    <property type="match status" value="1"/>
</dbReference>
<dbReference type="InterPro" id="IPR014031">
    <property type="entry name" value="Ketoacyl_synth_C"/>
</dbReference>
<dbReference type="PROSITE" id="PS00059">
    <property type="entry name" value="ADH_ZINC"/>
    <property type="match status" value="1"/>
</dbReference>
<keyword evidence="3" id="KW-0808">Transferase</keyword>
<dbReference type="Pfam" id="PF08240">
    <property type="entry name" value="ADH_N"/>
    <property type="match status" value="1"/>
</dbReference>
<dbReference type="InterPro" id="IPR014030">
    <property type="entry name" value="Ketoacyl_synth_N"/>
</dbReference>
<dbReference type="RefSeq" id="XP_046071584.1">
    <property type="nucleotide sequence ID" value="XM_046220584.1"/>
</dbReference>
<keyword evidence="5" id="KW-0560">Oxidoreductase</keyword>
<dbReference type="InterPro" id="IPR014043">
    <property type="entry name" value="Acyl_transferase_dom"/>
</dbReference>
<dbReference type="Gene3D" id="3.30.70.3290">
    <property type="match status" value="1"/>
</dbReference>
<dbReference type="SUPFAM" id="SSF53335">
    <property type="entry name" value="S-adenosyl-L-methionine-dependent methyltransferases"/>
    <property type="match status" value="1"/>
</dbReference>
<dbReference type="Pfam" id="PF08242">
    <property type="entry name" value="Methyltransf_12"/>
    <property type="match status" value="1"/>
</dbReference>
<sequence>MPPADIAIVGIACRFAGDAKSPEAFHEMLVRGKDAWTETPSSRYNVKAFHHRSRERSGSMVCRGGYYLEQNLSKWDAPFFACSASEARAFDPQQRLLLEVAYESLENAGIPIDAIANTDAACFVGGFTNDYKKIVSRDLHIMPQYAMTGCSSSMLSNRVSWFFNLRGPSVTTDTACSSSITALHLACETIRSDSNKTRSALVGGTNLILDPDDPCALNALGFLSPDSRCFAFDSRANGYARGEGIAMIVLKHIDDAIRDGDRIRAVIRATGLNSDGRTAGISLPSSSAQQRLILDTYELAGLDPADTQYVELHGTGTKAGDPAEVGAVSRTIATKRSTPLYCGSVKTQIGHTEGAAGIAAVIKCVLAMENSVIPPNLNLSKPNPRLRLGTSNIVIPTSHVEWPECAIRRCSINNFGFGGTNGHVILDDARNYLKRQKNAFLTNGISNPGTIQKTETITNGKSIHSQARLFILSAPEQDAIMRQRVAHSDYAEARCTSDTLAYLANTLSGRRSIFQWRHAVVASSVDELVAHWRDDKLKPVKASTSPNITFVFTGQGAQWHAMGRELVVFDVFARSIRESASYLMAGLGCQWDAWRELMEPESETKVNRAEYSQPLCLVLQVALVDLLEHWGVKPSAVVGHSSGEIAAAYAARALTRESCLRIAYHRGLVSEISKQRNPNGSMMAVGLSTENVQPYLAQTGGSIVVACVNSPDNVTLAGDKADLVHLQQAFHQENVFCRLLQVENAYHSPQMRSVSEEYRSSINDIAPMSDSSIAFYSTVYGRQISTMQLTAEYWVDNMCSKVELVSALDDMIYTDPKERQMKSKAKLPSLFVEVGPHAALSGPIKQFKVARPGLENLTYHSLLLRKQDATLTAINTVGSLWMKGVPVNLNRVNQIEEISQSATLLVDLPSYSWNHSTSYWHETRQSRNHRCPLFPRHDLIGSLIETYNPLEPVWKNHLRVSELPWLQDHRIHGDVVFPAAGMICAVVEASRQFVVLENSSRDVSGFELRELSISQPLLIPNNDMGAETYLHLKPKKLGMGSGVGPWLEFSFYSCQENDVFVEHASGLVQIQHLKKTAEVDGGKELEEETKAYQERWRSTSETCKQKITNRSHYEFCESQGLSFGKTFQGLSKVRQNGLTVAFETKIPDSRACMPGFCESSYLIHPATLDAVLQVMMIAIPRMDGIQKQVWVPTSADSIQISSCISRDYGSFLHGVCESSHSAVREMTGSFLVGDGIFDTFPGLIMDGFKFKGLGPTQNSSELPVETSAKLYSSTTWKPDLDLLDGPDLRRLACSQSQSRSMTKFCSMAYDIVNEMCRQAVTKLDLNSNALPPHLQKYIGWMRRRCKVSVNGTGTPSLCLETVCHDICEDEDCEIENLRDFIEKYPVDGKLLRHVFRSLGAIFAQKTIPIAALMAEENFAKFYKEAYGLSTNIQILRRWFDLKAHKKPSLRIIEIGAGTASTSLPVLQQLADDESGTPRFSKYTFTDISPGWFENAKTVLRSWKSRVEYKVLDIENDPIEQGFDVESYDVVLAVNVLHATKCIDKTLENCRRLLKPGGNLVLGEYTNLDDLTHFIFGILPGWWAAEDGRQSTPLLLESQWDKALKNAGFSGADITLSDNDDSIVHRMSTLVSTKLHEQKSALAKDIIIVVPVDCSYFTKSLSSCICREFEAIGARAVVKDISTAVIEASGKTIVSLLDYENSFLEDIQESRFDQVKQLLLYSKEMLWITRSDPADAPGHPTKRIVSGLLRCLKTEDASRRLYELHFCHELSIELNVTSAVITRRLCRIWDDSTDELEEMETEEQNGVFCIPRYMPDKAMNQSLAREAELDVSPQINDLLQADRPLKLTIGQPGMLDTLHFVDDDDPSQRLLDEEVEIDVQACALNFLDIMIAMGQIQRPVFGHEASGIIRRVGSRVTKFSPGDRVIYIGQGAMRTCIRSHESAVHALPTSVSLENGVSIPIAYTTAYRSLVEVARLQKGESVLIHAAAGGLGQALIQIARMLEADIFCTVGTETKKQAIIALGIMPDHIFSSRDLSFAKGIKRVTGGRGVDVVVNSLAGEALRQSWGCLAPYGRFIEVGKKDILGNSGLDMQPFLKNAVFAGVNLEDMLVNDPRRCSNLVSKVLKLFEDGAISFIKPIVVQDFTNLESVFREMQRGTHIGKLVLRVTPESRVPVKPRKSVPLKLNPDALFMAEHGARHIAFISRSGSAREEAKDLLAKLAADGVDAKSYAGDVADRGQLREILLDISQNMPPIRGVIQGAMVLSDSLFHKMSHDQWITATRPKIQGKYILSENKRMNTNFITGSWNLHELLPDNLDFFIVLSSLAGIIGSVSQANYAAGNTFQDALVHYRQFKGLPAQSIDLGVMRGLGYVEEHNDIGARLSPFRLASVDEQQFFHLLRCALASTSDGQNTLSKQLLVGAGSGGIMQDAQKTTPDADFYWLRTLSQFSYLRQMDVKETDSSDTEDKDDENRLIHQLRTCKSMDEANDIAQDVLLVRISKVITVPVADINTSKPVYTYGVDSLVAVELRNWLSMQVKSDLSIFDLTSSAPISEVSKKIACRSQLVPTAVKAQDSV</sequence>
<dbReference type="PROSITE" id="PS00012">
    <property type="entry name" value="PHOSPHOPANTETHEINE"/>
    <property type="match status" value="1"/>
</dbReference>
<dbReference type="InterPro" id="IPR049552">
    <property type="entry name" value="PKS_DH_N"/>
</dbReference>
<dbReference type="Gene3D" id="3.90.180.10">
    <property type="entry name" value="Medium-chain alcohol dehydrogenases, catalytic domain"/>
    <property type="match status" value="1"/>
</dbReference>
<comment type="cofactor">
    <cofactor evidence="9">
        <name>Zn(2+)</name>
        <dbReference type="ChEBI" id="CHEBI:29105"/>
    </cofactor>
</comment>
<evidence type="ECO:0000259" key="12">
    <source>
        <dbReference type="PROSITE" id="PS52019"/>
    </source>
</evidence>
<dbReference type="InterPro" id="IPR036291">
    <property type="entry name" value="NAD(P)-bd_dom_sf"/>
</dbReference>
<feature type="active site" description="Proton donor; for dehydratase activity" evidence="8">
    <location>
        <position position="1169"/>
    </location>
</feature>
<feature type="domain" description="Ketosynthase family 3 (KS3)" evidence="11">
    <location>
        <begin position="3"/>
        <end position="428"/>
    </location>
</feature>
<feature type="active site" description="Proton acceptor; for dehydratase activity" evidence="8">
    <location>
        <position position="969"/>
    </location>
</feature>
<dbReference type="InterPro" id="IPR002328">
    <property type="entry name" value="ADH_Zn_CS"/>
</dbReference>
<dbReference type="SMART" id="SM00823">
    <property type="entry name" value="PKS_PP"/>
    <property type="match status" value="1"/>
</dbReference>
<dbReference type="InterPro" id="IPR020843">
    <property type="entry name" value="ER"/>
</dbReference>
<dbReference type="InterPro" id="IPR013968">
    <property type="entry name" value="PKS_KR"/>
</dbReference>
<dbReference type="PANTHER" id="PTHR43775">
    <property type="entry name" value="FATTY ACID SYNTHASE"/>
    <property type="match status" value="1"/>
</dbReference>
<comment type="similarity">
    <text evidence="9">Belongs to the zinc-containing alcohol dehydrogenase family.</text>
</comment>
<accession>A0AAD4KQF7</accession>
<dbReference type="Pfam" id="PF14765">
    <property type="entry name" value="PS-DH"/>
    <property type="match status" value="1"/>
</dbReference>
<evidence type="ECO:0000256" key="3">
    <source>
        <dbReference type="ARBA" id="ARBA00022679"/>
    </source>
</evidence>
<dbReference type="InterPro" id="IPR050091">
    <property type="entry name" value="PKS_NRPS_Biosynth_Enz"/>
</dbReference>
<proteinExistence type="inferred from homology"/>
<dbReference type="GO" id="GO:0008270">
    <property type="term" value="F:zinc ion binding"/>
    <property type="evidence" value="ECO:0007669"/>
    <property type="project" value="InterPro"/>
</dbReference>
<dbReference type="SUPFAM" id="SSF55048">
    <property type="entry name" value="Probable ACP-binding domain of malonyl-CoA ACP transacylase"/>
    <property type="match status" value="1"/>
</dbReference>
<dbReference type="Pfam" id="PF08659">
    <property type="entry name" value="KR"/>
    <property type="match status" value="1"/>
</dbReference>
<dbReference type="PROSITE" id="PS01162">
    <property type="entry name" value="QOR_ZETA_CRYSTAL"/>
    <property type="match status" value="1"/>
</dbReference>
<dbReference type="SMART" id="SM00822">
    <property type="entry name" value="PKS_KR"/>
    <property type="match status" value="1"/>
</dbReference>
<keyword evidence="6" id="KW-0511">Multifunctional enzyme</keyword>
<dbReference type="InterPro" id="IPR042104">
    <property type="entry name" value="PKS_dehydratase_sf"/>
</dbReference>
<dbReference type="CDD" id="cd00833">
    <property type="entry name" value="PKS"/>
    <property type="match status" value="1"/>
</dbReference>